<feature type="compositionally biased region" description="Low complexity" evidence="1">
    <location>
        <begin position="33"/>
        <end position="46"/>
    </location>
</feature>
<name>A0A7W7Q3U3_9PSEU</name>
<feature type="region of interest" description="Disordered" evidence="1">
    <location>
        <begin position="1"/>
        <end position="58"/>
    </location>
</feature>
<evidence type="ECO:0000313" key="2">
    <source>
        <dbReference type="EMBL" id="MBB4906531.1"/>
    </source>
</evidence>
<evidence type="ECO:0000256" key="1">
    <source>
        <dbReference type="SAM" id="MobiDB-lite"/>
    </source>
</evidence>
<comment type="caution">
    <text evidence="2">The sequence shown here is derived from an EMBL/GenBank/DDBJ whole genome shotgun (WGS) entry which is preliminary data.</text>
</comment>
<accession>A0A7W7Q3U3</accession>
<evidence type="ECO:0008006" key="4">
    <source>
        <dbReference type="Google" id="ProtNLM"/>
    </source>
</evidence>
<evidence type="ECO:0000313" key="3">
    <source>
        <dbReference type="Proteomes" id="UP000520767"/>
    </source>
</evidence>
<feature type="compositionally biased region" description="Polar residues" evidence="1">
    <location>
        <begin position="11"/>
        <end position="32"/>
    </location>
</feature>
<proteinExistence type="predicted"/>
<dbReference type="EMBL" id="JACHJQ010000003">
    <property type="protein sequence ID" value="MBB4906531.1"/>
    <property type="molecule type" value="Genomic_DNA"/>
</dbReference>
<keyword evidence="3" id="KW-1185">Reference proteome</keyword>
<protein>
    <recommendedName>
        <fullName evidence="4">DUF3558 domain-containing protein</fullName>
    </recommendedName>
</protein>
<dbReference type="InterPro" id="IPR024520">
    <property type="entry name" value="DUF3558"/>
</dbReference>
<organism evidence="2 3">
    <name type="scientific">Actinophytocola algeriensis</name>
    <dbReference type="NCBI Taxonomy" id="1768010"/>
    <lineage>
        <taxon>Bacteria</taxon>
        <taxon>Bacillati</taxon>
        <taxon>Actinomycetota</taxon>
        <taxon>Actinomycetes</taxon>
        <taxon>Pseudonocardiales</taxon>
        <taxon>Pseudonocardiaceae</taxon>
    </lineage>
</organism>
<gene>
    <name evidence="2" type="ORF">FHR82_002751</name>
</gene>
<dbReference type="Pfam" id="PF12079">
    <property type="entry name" value="DUF3558"/>
    <property type="match status" value="1"/>
</dbReference>
<dbReference type="AlphaFoldDB" id="A0A7W7Q3U3"/>
<reference evidence="2 3" key="1">
    <citation type="submission" date="2020-08" db="EMBL/GenBank/DDBJ databases">
        <title>Genomic Encyclopedia of Type Strains, Phase III (KMG-III): the genomes of soil and plant-associated and newly described type strains.</title>
        <authorList>
            <person name="Whitman W."/>
        </authorList>
    </citation>
    <scope>NUCLEOTIDE SEQUENCE [LARGE SCALE GENOMIC DNA]</scope>
    <source>
        <strain evidence="2 3">CECT 8960</strain>
    </source>
</reference>
<sequence length="200" mass="20983">MLAMAGFLPACTTSEAGTPSPSADSGSTATNEPPSSTGSSPTSVDVPPRPRDLSLDGLDPCTLFTDAQRAQLRADDVRSDDGGSSGTIYKDMKQCTLDVTAAEPFNSYDVVAVTDVDFSFWLEEDSNADAELISIAGFPAAQFHIKGGGTHDCAIAVGVAENQHLHIEMLPLSDDVTGDEICQGSRQAAEMALQTLQTLR</sequence>
<dbReference type="Proteomes" id="UP000520767">
    <property type="component" value="Unassembled WGS sequence"/>
</dbReference>